<dbReference type="Proteomes" id="UP000183971">
    <property type="component" value="Unassembled WGS sequence"/>
</dbReference>
<evidence type="ECO:0000256" key="2">
    <source>
        <dbReference type="ARBA" id="ARBA00023015"/>
    </source>
</evidence>
<comment type="caution">
    <text evidence="7">The sequence shown here is derived from an EMBL/GenBank/DDBJ whole genome shotgun (WGS) entry which is preliminary data.</text>
</comment>
<keyword evidence="1" id="KW-0479">Metal-binding</keyword>
<keyword evidence="3" id="KW-0804">Transcription</keyword>
<dbReference type="GO" id="GO:0006351">
    <property type="term" value="P:DNA-templated transcription"/>
    <property type="evidence" value="ECO:0007669"/>
    <property type="project" value="InterPro"/>
</dbReference>
<dbReference type="GeneID" id="42059863"/>
<dbReference type="VEuPathDB" id="FungiDB:FPRO_15006"/>
<name>A0A1L7VZI8_FUSPR</name>
<dbReference type="InterPro" id="IPR001138">
    <property type="entry name" value="Zn2Cys6_DnaBD"/>
</dbReference>
<dbReference type="GO" id="GO:0005634">
    <property type="term" value="C:nucleus"/>
    <property type="evidence" value="ECO:0007669"/>
    <property type="project" value="TreeGrafter"/>
</dbReference>
<keyword evidence="2" id="KW-0805">Transcription regulation</keyword>
<keyword evidence="4" id="KW-0539">Nucleus</keyword>
<dbReference type="PROSITE" id="PS50048">
    <property type="entry name" value="ZN2_CY6_FUNGAL_2"/>
    <property type="match status" value="1"/>
</dbReference>
<dbReference type="PROSITE" id="PS00463">
    <property type="entry name" value="ZN2_CY6_FUNGAL_1"/>
    <property type="match status" value="1"/>
</dbReference>
<dbReference type="Pfam" id="PF00172">
    <property type="entry name" value="Zn_clus"/>
    <property type="match status" value="1"/>
</dbReference>
<dbReference type="InterPro" id="IPR051127">
    <property type="entry name" value="Fungal_SecMet_Regulators"/>
</dbReference>
<dbReference type="SMART" id="SM00066">
    <property type="entry name" value="GAL4"/>
    <property type="match status" value="1"/>
</dbReference>
<dbReference type="RefSeq" id="XP_031086352.1">
    <property type="nucleotide sequence ID" value="XM_031220722.1"/>
</dbReference>
<dbReference type="SUPFAM" id="SSF57701">
    <property type="entry name" value="Zn2/Cys6 DNA-binding domain"/>
    <property type="match status" value="1"/>
</dbReference>
<evidence type="ECO:0000256" key="4">
    <source>
        <dbReference type="ARBA" id="ARBA00023242"/>
    </source>
</evidence>
<dbReference type="GO" id="GO:0000981">
    <property type="term" value="F:DNA-binding transcription factor activity, RNA polymerase II-specific"/>
    <property type="evidence" value="ECO:0007669"/>
    <property type="project" value="InterPro"/>
</dbReference>
<dbReference type="InterPro" id="IPR036864">
    <property type="entry name" value="Zn2-C6_fun-type_DNA-bd_sf"/>
</dbReference>
<dbReference type="GO" id="GO:0000435">
    <property type="term" value="P:positive regulation of transcription from RNA polymerase II promoter by galactose"/>
    <property type="evidence" value="ECO:0007669"/>
    <property type="project" value="TreeGrafter"/>
</dbReference>
<gene>
    <name evidence="7" type="ORF">FPRO_15006</name>
</gene>
<dbReference type="GO" id="GO:0000978">
    <property type="term" value="F:RNA polymerase II cis-regulatory region sequence-specific DNA binding"/>
    <property type="evidence" value="ECO:0007669"/>
    <property type="project" value="TreeGrafter"/>
</dbReference>
<dbReference type="PANTHER" id="PTHR47424">
    <property type="entry name" value="REGULATORY PROTEIN GAL4"/>
    <property type="match status" value="1"/>
</dbReference>
<keyword evidence="8" id="KW-1185">Reference proteome</keyword>
<dbReference type="SMART" id="SM00906">
    <property type="entry name" value="Fungal_trans"/>
    <property type="match status" value="1"/>
</dbReference>
<dbReference type="Gene3D" id="4.10.240.10">
    <property type="entry name" value="Zn(2)-C6 fungal-type DNA-binding domain"/>
    <property type="match status" value="1"/>
</dbReference>
<evidence type="ECO:0000313" key="8">
    <source>
        <dbReference type="Proteomes" id="UP000183971"/>
    </source>
</evidence>
<evidence type="ECO:0000259" key="6">
    <source>
        <dbReference type="PROSITE" id="PS50048"/>
    </source>
</evidence>
<reference evidence="8" key="1">
    <citation type="journal article" date="2016" name="Genome Biol. Evol.">
        <title>Comparative 'omics' of the Fusarium fujikuroi species complex highlights differences in genetic potential and metabolite synthesis.</title>
        <authorList>
            <person name="Niehaus E.-M."/>
            <person name="Muensterkoetter M."/>
            <person name="Proctor R.H."/>
            <person name="Brown D.W."/>
            <person name="Sharon A."/>
            <person name="Idan Y."/>
            <person name="Oren-Young L."/>
            <person name="Sieber C.M."/>
            <person name="Novak O."/>
            <person name="Pencik A."/>
            <person name="Tarkowska D."/>
            <person name="Hromadova K."/>
            <person name="Freeman S."/>
            <person name="Maymon M."/>
            <person name="Elazar M."/>
            <person name="Youssef S.A."/>
            <person name="El-Shabrawy E.S.M."/>
            <person name="Shalaby A.B.A."/>
            <person name="Houterman P."/>
            <person name="Brock N.L."/>
            <person name="Burkhardt I."/>
            <person name="Tsavkelova E.A."/>
            <person name="Dickschat J.S."/>
            <person name="Galuszka P."/>
            <person name="Gueldener U."/>
            <person name="Tudzynski B."/>
        </authorList>
    </citation>
    <scope>NUCLEOTIDE SEQUENCE [LARGE SCALE GENOMIC DNA]</scope>
    <source>
        <strain evidence="8">ET1</strain>
    </source>
</reference>
<evidence type="ECO:0000256" key="3">
    <source>
        <dbReference type="ARBA" id="ARBA00023163"/>
    </source>
</evidence>
<dbReference type="GO" id="GO:0008270">
    <property type="term" value="F:zinc ion binding"/>
    <property type="evidence" value="ECO:0007669"/>
    <property type="project" value="InterPro"/>
</dbReference>
<dbReference type="EMBL" id="FJOF01000009">
    <property type="protein sequence ID" value="CZR45818.1"/>
    <property type="molecule type" value="Genomic_DNA"/>
</dbReference>
<protein>
    <recommendedName>
        <fullName evidence="6">Zn(2)-C6 fungal-type domain-containing protein</fullName>
    </recommendedName>
</protein>
<accession>A0A1L7VZI8</accession>
<dbReference type="InterPro" id="IPR007219">
    <property type="entry name" value="XnlR_reg_dom"/>
</dbReference>
<evidence type="ECO:0000313" key="7">
    <source>
        <dbReference type="EMBL" id="CZR45818.1"/>
    </source>
</evidence>
<feature type="region of interest" description="Disordered" evidence="5">
    <location>
        <begin position="56"/>
        <end position="98"/>
    </location>
</feature>
<dbReference type="PANTHER" id="PTHR47424:SF15">
    <property type="entry name" value="ZN(II)2CYS6 TRANSCRIPTION FACTOR (EUROFUNG)"/>
    <property type="match status" value="1"/>
</dbReference>
<feature type="domain" description="Zn(2)-C6 fungal-type" evidence="6">
    <location>
        <begin position="17"/>
        <end position="46"/>
    </location>
</feature>
<feature type="compositionally biased region" description="Polar residues" evidence="5">
    <location>
        <begin position="56"/>
        <end position="84"/>
    </location>
</feature>
<proteinExistence type="predicted"/>
<organism evidence="7 8">
    <name type="scientific">Fusarium proliferatum (strain ET1)</name>
    <name type="common">Orchid endophyte fungus</name>
    <dbReference type="NCBI Taxonomy" id="1227346"/>
    <lineage>
        <taxon>Eukaryota</taxon>
        <taxon>Fungi</taxon>
        <taxon>Dikarya</taxon>
        <taxon>Ascomycota</taxon>
        <taxon>Pezizomycotina</taxon>
        <taxon>Sordariomycetes</taxon>
        <taxon>Hypocreomycetidae</taxon>
        <taxon>Hypocreales</taxon>
        <taxon>Nectriaceae</taxon>
        <taxon>Fusarium</taxon>
        <taxon>Fusarium fujikuroi species complex</taxon>
    </lineage>
</organism>
<dbReference type="CDD" id="cd12148">
    <property type="entry name" value="fungal_TF_MHR"/>
    <property type="match status" value="1"/>
</dbReference>
<evidence type="ECO:0000256" key="5">
    <source>
        <dbReference type="SAM" id="MobiDB-lite"/>
    </source>
</evidence>
<dbReference type="AlphaFoldDB" id="A0A1L7VZI8"/>
<dbReference type="Pfam" id="PF04082">
    <property type="entry name" value="Fungal_trans"/>
    <property type="match status" value="1"/>
</dbReference>
<dbReference type="CDD" id="cd00067">
    <property type="entry name" value="GAL4"/>
    <property type="match status" value="1"/>
</dbReference>
<evidence type="ECO:0000256" key="1">
    <source>
        <dbReference type="ARBA" id="ARBA00022723"/>
    </source>
</evidence>
<sequence length="690" mass="77296">MNASSSRTRRGPRTPRACEICRYKKIKCDGLMPCQSCRFREANCVYKTHNNRYVQSTPSAQTYPTTENSIPSSTSYPSDTNPNRIGSVDAQPSPAFTGSLSLMNPNISPQYSTTPEGSGMLTLNALGPGTDASSTSKDLGEVLDTNSYTKNIEFHGSSSTINFLQLAERGGHSSPLDMGSVQQSLVSCLHNPAVDPDESECSKRYPFPEGSADYFPHVATQFIEGYFDGLHYAQPLLYKDEFLRRCQTLWLQGRSSCTTSFLALYYAVLGFGALTMVWGDDEFIDGQGRFEWSRKLLEKSRALAGRLCQTTDLESVQCFLFLAKICQNELSPHTAYIYVGRAVRTALAMGLNRDCVKRSTQDSVELCMAQTRTWWAVYSFEIEISFSLGRPDSLNHDGYHTRPFPQIRTKPHESGSLEPPEVGIIEHLVRLARLTREISTKLYCPLIGMPPKSQAIRDIDMKLDAWLNSIPPALRPTKSSPSAGSLELTRQPAYIRKQKLVLGTKYHNVRMLLHASLIDTVSVQCPSIDFAGSLRECVQSARLTIELVYENYCHHEFFRTWWFNTTYIVFASTIILFVASQNVEAPEKHRWQELIQNAIEILSVMDENVVARKAAGIIKECHDRAKRKQSSEVSTVSGNDNSFYTMFDHGMMELQQSFPFDVASWDGAGIFPWANFGPSIPQEQTPDSGS</sequence>